<dbReference type="Pfam" id="PF00082">
    <property type="entry name" value="Peptidase_S8"/>
    <property type="match status" value="1"/>
</dbReference>
<feature type="signal peptide" evidence="17">
    <location>
        <begin position="1"/>
        <end position="26"/>
    </location>
</feature>
<dbReference type="PROSITE" id="PS00138">
    <property type="entry name" value="SUBTILASE_SER"/>
    <property type="match status" value="1"/>
</dbReference>
<feature type="binding site" evidence="15">
    <location>
        <position position="634"/>
    </location>
    <ligand>
        <name>Ca(2+)</name>
        <dbReference type="ChEBI" id="CHEBI:29108"/>
    </ligand>
</feature>
<dbReference type="GO" id="GO:0005576">
    <property type="term" value="C:extracellular region"/>
    <property type="evidence" value="ECO:0007669"/>
    <property type="project" value="UniProtKB-SubCell"/>
</dbReference>
<dbReference type="GO" id="GO:0008240">
    <property type="term" value="F:tripeptidyl-peptidase activity"/>
    <property type="evidence" value="ECO:0007669"/>
    <property type="project" value="UniProtKB-EC"/>
</dbReference>
<dbReference type="InterPro" id="IPR036852">
    <property type="entry name" value="Peptidase_S8/S53_dom_sf"/>
</dbReference>
<evidence type="ECO:0000256" key="2">
    <source>
        <dbReference type="ARBA" id="ARBA00002451"/>
    </source>
</evidence>
<feature type="compositionally biased region" description="Pro residues" evidence="16">
    <location>
        <begin position="239"/>
        <end position="252"/>
    </location>
</feature>
<feature type="active site" description="Charge relay system" evidence="15">
    <location>
        <position position="370"/>
    </location>
</feature>
<dbReference type="SUPFAM" id="SSF52743">
    <property type="entry name" value="Subtilisin-like"/>
    <property type="match status" value="1"/>
</dbReference>
<reference evidence="19" key="2">
    <citation type="submission" date="2023-05" db="EMBL/GenBank/DDBJ databases">
        <authorList>
            <consortium name="Lawrence Berkeley National Laboratory"/>
            <person name="Steindorff A."/>
            <person name="Hensen N."/>
            <person name="Bonometti L."/>
            <person name="Westerberg I."/>
            <person name="Brannstrom I.O."/>
            <person name="Guillou S."/>
            <person name="Cros-Aarteil S."/>
            <person name="Calhoun S."/>
            <person name="Haridas S."/>
            <person name="Kuo A."/>
            <person name="Mondo S."/>
            <person name="Pangilinan J."/>
            <person name="Riley R."/>
            <person name="Labutti K."/>
            <person name="Andreopoulos B."/>
            <person name="Lipzen A."/>
            <person name="Chen C."/>
            <person name="Yanf M."/>
            <person name="Daum C."/>
            <person name="Ng V."/>
            <person name="Clum A."/>
            <person name="Ohm R."/>
            <person name="Martin F."/>
            <person name="Silar P."/>
            <person name="Natvig D."/>
            <person name="Lalanne C."/>
            <person name="Gautier V."/>
            <person name="Ament-Velasquez S.L."/>
            <person name="Kruys A."/>
            <person name="Hutchinson M.I."/>
            <person name="Powell A.J."/>
            <person name="Barry K."/>
            <person name="Miller A.N."/>
            <person name="Grigoriev I.V."/>
            <person name="Debuchy R."/>
            <person name="Gladieux P."/>
            <person name="Thoren M.H."/>
            <person name="Johannesson H."/>
        </authorList>
    </citation>
    <scope>NUCLEOTIDE SEQUENCE</scope>
    <source>
        <strain evidence="19">PSN293</strain>
    </source>
</reference>
<dbReference type="PROSITE" id="PS51695">
    <property type="entry name" value="SEDOLISIN"/>
    <property type="match status" value="1"/>
</dbReference>
<reference evidence="19" key="1">
    <citation type="journal article" date="2023" name="Mol. Phylogenet. Evol.">
        <title>Genome-scale phylogeny and comparative genomics of the fungal order Sordariales.</title>
        <authorList>
            <person name="Hensen N."/>
            <person name="Bonometti L."/>
            <person name="Westerberg I."/>
            <person name="Brannstrom I.O."/>
            <person name="Guillou S."/>
            <person name="Cros-Aarteil S."/>
            <person name="Calhoun S."/>
            <person name="Haridas S."/>
            <person name="Kuo A."/>
            <person name="Mondo S."/>
            <person name="Pangilinan J."/>
            <person name="Riley R."/>
            <person name="LaButti K."/>
            <person name="Andreopoulos B."/>
            <person name="Lipzen A."/>
            <person name="Chen C."/>
            <person name="Yan M."/>
            <person name="Daum C."/>
            <person name="Ng V."/>
            <person name="Clum A."/>
            <person name="Steindorff A."/>
            <person name="Ohm R.A."/>
            <person name="Martin F."/>
            <person name="Silar P."/>
            <person name="Natvig D.O."/>
            <person name="Lalanne C."/>
            <person name="Gautier V."/>
            <person name="Ament-Velasquez S.L."/>
            <person name="Kruys A."/>
            <person name="Hutchinson M.I."/>
            <person name="Powell A.J."/>
            <person name="Barry K."/>
            <person name="Miller A.N."/>
            <person name="Grigoriev I.V."/>
            <person name="Debuchy R."/>
            <person name="Gladieux P."/>
            <person name="Hiltunen Thoren M."/>
            <person name="Johannesson H."/>
        </authorList>
    </citation>
    <scope>NUCLEOTIDE SEQUENCE</scope>
    <source>
        <strain evidence="19">PSN293</strain>
    </source>
</reference>
<feature type="binding site" evidence="15">
    <location>
        <position position="660"/>
    </location>
    <ligand>
        <name>Ca(2+)</name>
        <dbReference type="ChEBI" id="CHEBI:29108"/>
    </ligand>
</feature>
<keyword evidence="6 15" id="KW-0645">Protease</keyword>
<evidence type="ECO:0000256" key="4">
    <source>
        <dbReference type="ARBA" id="ARBA00012462"/>
    </source>
</evidence>
<comment type="function">
    <text evidence="2">Secreted tripeptidyl-peptidase which degrades proteins at acidic pHs and is involved in virulence.</text>
</comment>
<evidence type="ECO:0000313" key="20">
    <source>
        <dbReference type="Proteomes" id="UP001301769"/>
    </source>
</evidence>
<dbReference type="Proteomes" id="UP001301769">
    <property type="component" value="Unassembled WGS sequence"/>
</dbReference>
<feature type="binding site" evidence="15">
    <location>
        <position position="658"/>
    </location>
    <ligand>
        <name>Ca(2+)</name>
        <dbReference type="ChEBI" id="CHEBI:29108"/>
    </ligand>
</feature>
<feature type="domain" description="Peptidase S53" evidence="18">
    <location>
        <begin position="279"/>
        <end position="680"/>
    </location>
</feature>
<evidence type="ECO:0000313" key="19">
    <source>
        <dbReference type="EMBL" id="KAK4213380.1"/>
    </source>
</evidence>
<name>A0AAN6Y8N8_9PEZI</name>
<dbReference type="CDD" id="cd04056">
    <property type="entry name" value="Peptidases_S53"/>
    <property type="match status" value="1"/>
</dbReference>
<accession>A0AAN6Y8N8</accession>
<keyword evidence="20" id="KW-1185">Reference proteome</keyword>
<dbReference type="InterPro" id="IPR050819">
    <property type="entry name" value="Tripeptidyl-peptidase_I"/>
</dbReference>
<keyword evidence="11 15" id="KW-0106">Calcium</keyword>
<keyword evidence="5" id="KW-0964">Secreted</keyword>
<protein>
    <recommendedName>
        <fullName evidence="4">tripeptidyl-peptidase II</fullName>
        <ecNumber evidence="4">3.4.14.10</ecNumber>
    </recommendedName>
</protein>
<dbReference type="GO" id="GO:0006508">
    <property type="term" value="P:proteolysis"/>
    <property type="evidence" value="ECO:0007669"/>
    <property type="project" value="UniProtKB-KW"/>
</dbReference>
<dbReference type="GO" id="GO:0004252">
    <property type="term" value="F:serine-type endopeptidase activity"/>
    <property type="evidence" value="ECO:0007669"/>
    <property type="project" value="UniProtKB-UniRule"/>
</dbReference>
<comment type="catalytic activity">
    <reaction evidence="1">
        <text>Release of an N-terminal tripeptide from a polypeptide.</text>
        <dbReference type="EC" id="3.4.14.10"/>
    </reaction>
</comment>
<feature type="binding site" evidence="15">
    <location>
        <position position="633"/>
    </location>
    <ligand>
        <name>Ca(2+)</name>
        <dbReference type="ChEBI" id="CHEBI:29108"/>
    </ligand>
</feature>
<evidence type="ECO:0000256" key="11">
    <source>
        <dbReference type="ARBA" id="ARBA00022837"/>
    </source>
</evidence>
<evidence type="ECO:0000256" key="6">
    <source>
        <dbReference type="ARBA" id="ARBA00022670"/>
    </source>
</evidence>
<dbReference type="Gene3D" id="3.40.50.200">
    <property type="entry name" value="Peptidase S8/S53 domain"/>
    <property type="match status" value="1"/>
</dbReference>
<evidence type="ECO:0000256" key="15">
    <source>
        <dbReference type="PROSITE-ProRule" id="PRU01032"/>
    </source>
</evidence>
<keyword evidence="8 17" id="KW-0732">Signal</keyword>
<evidence type="ECO:0000256" key="17">
    <source>
        <dbReference type="SAM" id="SignalP"/>
    </source>
</evidence>
<dbReference type="EMBL" id="MU858109">
    <property type="protein sequence ID" value="KAK4213380.1"/>
    <property type="molecule type" value="Genomic_DNA"/>
</dbReference>
<dbReference type="Pfam" id="PF09286">
    <property type="entry name" value="Pro-kuma_activ"/>
    <property type="match status" value="1"/>
</dbReference>
<feature type="active site" description="Charge relay system" evidence="15">
    <location>
        <position position="366"/>
    </location>
</feature>
<dbReference type="SMART" id="SM00944">
    <property type="entry name" value="Pro-kuma_activ"/>
    <property type="match status" value="1"/>
</dbReference>
<dbReference type="AlphaFoldDB" id="A0AAN6Y8N8"/>
<evidence type="ECO:0000256" key="14">
    <source>
        <dbReference type="ARBA" id="ARBA00023180"/>
    </source>
</evidence>
<dbReference type="EC" id="3.4.14.10" evidence="4"/>
<evidence type="ECO:0000256" key="9">
    <source>
        <dbReference type="ARBA" id="ARBA00022801"/>
    </source>
</evidence>
<evidence type="ECO:0000256" key="13">
    <source>
        <dbReference type="ARBA" id="ARBA00023145"/>
    </source>
</evidence>
<comment type="cofactor">
    <cofactor evidence="15">
        <name>Ca(2+)</name>
        <dbReference type="ChEBI" id="CHEBI:29108"/>
    </cofactor>
    <text evidence="15">Binds 1 Ca(2+) ion per subunit.</text>
</comment>
<dbReference type="InterPro" id="IPR015366">
    <property type="entry name" value="S53_propep"/>
</dbReference>
<evidence type="ECO:0000256" key="16">
    <source>
        <dbReference type="SAM" id="MobiDB-lite"/>
    </source>
</evidence>
<feature type="active site" description="Charge relay system" evidence="15">
    <location>
        <position position="590"/>
    </location>
</feature>
<dbReference type="InterPro" id="IPR030400">
    <property type="entry name" value="Sedolisin_dom"/>
</dbReference>
<evidence type="ECO:0000256" key="10">
    <source>
        <dbReference type="ARBA" id="ARBA00022825"/>
    </source>
</evidence>
<gene>
    <name evidence="19" type="ORF">QBC37DRAFT_316301</name>
</gene>
<keyword evidence="13" id="KW-0865">Zymogen</keyword>
<feature type="chain" id="PRO_5042838323" description="tripeptidyl-peptidase II" evidence="17">
    <location>
        <begin position="27"/>
        <end position="680"/>
    </location>
</feature>
<comment type="caution">
    <text evidence="19">The sequence shown here is derived from an EMBL/GenBank/DDBJ whole genome shotgun (WGS) entry which is preliminary data.</text>
</comment>
<dbReference type="CDD" id="cd11377">
    <property type="entry name" value="Pro-peptidase_S53"/>
    <property type="match status" value="1"/>
</dbReference>
<evidence type="ECO:0000256" key="1">
    <source>
        <dbReference type="ARBA" id="ARBA00001910"/>
    </source>
</evidence>
<comment type="subcellular location">
    <subcellularLocation>
        <location evidence="3">Secreted</location>
        <location evidence="3">Extracellular space</location>
    </subcellularLocation>
</comment>
<evidence type="ECO:0000256" key="3">
    <source>
        <dbReference type="ARBA" id="ARBA00004239"/>
    </source>
</evidence>
<dbReference type="GO" id="GO:0046872">
    <property type="term" value="F:metal ion binding"/>
    <property type="evidence" value="ECO:0007669"/>
    <property type="project" value="UniProtKB-UniRule"/>
</dbReference>
<dbReference type="SUPFAM" id="SSF54897">
    <property type="entry name" value="Protease propeptides/inhibitors"/>
    <property type="match status" value="1"/>
</dbReference>
<evidence type="ECO:0000256" key="5">
    <source>
        <dbReference type="ARBA" id="ARBA00022525"/>
    </source>
</evidence>
<keyword evidence="10 15" id="KW-0720">Serine protease</keyword>
<dbReference type="InterPro" id="IPR000209">
    <property type="entry name" value="Peptidase_S8/S53_dom"/>
</dbReference>
<evidence type="ECO:0000256" key="7">
    <source>
        <dbReference type="ARBA" id="ARBA00022723"/>
    </source>
</evidence>
<keyword evidence="9 15" id="KW-0378">Hydrolase</keyword>
<dbReference type="PANTHER" id="PTHR14218:SF15">
    <property type="entry name" value="TRIPEPTIDYL-PEPTIDASE 1"/>
    <property type="match status" value="1"/>
</dbReference>
<keyword evidence="7 15" id="KW-0479">Metal-binding</keyword>
<proteinExistence type="predicted"/>
<dbReference type="InterPro" id="IPR023828">
    <property type="entry name" value="Peptidase_S8_Ser-AS"/>
</dbReference>
<keyword evidence="14" id="KW-0325">Glycoprotein</keyword>
<organism evidence="19 20">
    <name type="scientific">Rhypophila decipiens</name>
    <dbReference type="NCBI Taxonomy" id="261697"/>
    <lineage>
        <taxon>Eukaryota</taxon>
        <taxon>Fungi</taxon>
        <taxon>Dikarya</taxon>
        <taxon>Ascomycota</taxon>
        <taxon>Pezizomycotina</taxon>
        <taxon>Sordariomycetes</taxon>
        <taxon>Sordariomycetidae</taxon>
        <taxon>Sordariales</taxon>
        <taxon>Naviculisporaceae</taxon>
        <taxon>Rhypophila</taxon>
    </lineage>
</organism>
<dbReference type="FunFam" id="3.40.50.200:FF:000015">
    <property type="entry name" value="Tripeptidyl peptidase A"/>
    <property type="match status" value="1"/>
</dbReference>
<evidence type="ECO:0000256" key="8">
    <source>
        <dbReference type="ARBA" id="ARBA00022729"/>
    </source>
</evidence>
<dbReference type="PANTHER" id="PTHR14218">
    <property type="entry name" value="PROTEASE S8 TRIPEPTIDYL PEPTIDASE I CLN2"/>
    <property type="match status" value="1"/>
</dbReference>
<evidence type="ECO:0000259" key="18">
    <source>
        <dbReference type="PROSITE" id="PS51695"/>
    </source>
</evidence>
<evidence type="ECO:0000256" key="12">
    <source>
        <dbReference type="ARBA" id="ARBA00023026"/>
    </source>
</evidence>
<feature type="region of interest" description="Disordered" evidence="16">
    <location>
        <begin position="219"/>
        <end position="252"/>
    </location>
</feature>
<keyword evidence="12" id="KW-0843">Virulence</keyword>
<sequence>MWFRSPVRTGLPVLWVLLSLVSIAAAAPTVILEQVQNKQLPEGWKFHKNASASDLIKISIALRESRITDLKDHLSRQWKSGSSDYQHLTLEEVRQYRQPNEAVIDTVTGWLKSNGIRHPKVHGSMLSFEASVQTIKSLFDADLAYYSFDSATLPNIEAGSKSEQLSRRQIPTSKPVLRALSYSVPTWLRRDIAFVHPLTNFMTPRSHHVNQHANQIEIIQNRRRDVSKRSTVTISSTSAPPPPTDDQPPAPWPYVPDSPLNSTNPFDYESGTDMPCFTGTFPECIRNLYNMNYTTSLIAAASVPPLLSSPVRYGIAGFLEQWIMHADVSAFLQAYSPEISPLYNFSVHTFNGGINPQDNMYNAGMEASLDVEYAVALGYPANVTYYITGGRGTKLDWNGTALSEEESDNEPYLEFLEGLVALPDDEIPHVLSISYADDEKSVPRAYAERVCDLFAALAARGTSVLAATGDGGAAGTAQTQCITNDGNNLKKFVPTFPASCPWVTAVGATDNYGPPVRAADFSTGGLSDFFARPEWQFEAVNPVVDDLVKNGDERLEWVNITGRAIPDISAVGAGYQIRYGGRIIEVLGTSASTPVVAAMIALVNDKRLREGKSSLGWLNPRIYSGEVRDVLKDIVHGESYGCSFPGGPRSRGWEAREGYDLVTGLGTVKDFGDFLEVMAK</sequence>